<reference evidence="1 2" key="1">
    <citation type="submission" date="2020-04" db="EMBL/GenBank/DDBJ databases">
        <title>Chitinophaga sp. G-6-1-13 sp. nov., isolated from soil.</title>
        <authorList>
            <person name="Dahal R.H."/>
            <person name="Chaudhary D.K."/>
        </authorList>
    </citation>
    <scope>NUCLEOTIDE SEQUENCE [LARGE SCALE GENOMIC DNA]</scope>
    <source>
        <strain evidence="1 2">G-6-1-13</strain>
    </source>
</reference>
<dbReference type="RefSeq" id="WP_169224652.1">
    <property type="nucleotide sequence ID" value="NZ_JABBGC010000001.1"/>
</dbReference>
<proteinExistence type="predicted"/>
<dbReference type="EMBL" id="JABBGC010000001">
    <property type="protein sequence ID" value="NML37601.1"/>
    <property type="molecule type" value="Genomic_DNA"/>
</dbReference>
<dbReference type="AlphaFoldDB" id="A0A848GIS7"/>
<dbReference type="Proteomes" id="UP000583266">
    <property type="component" value="Unassembled WGS sequence"/>
</dbReference>
<organism evidence="1 2">
    <name type="scientific">Chitinophaga fulva</name>
    <dbReference type="NCBI Taxonomy" id="2728842"/>
    <lineage>
        <taxon>Bacteria</taxon>
        <taxon>Pseudomonadati</taxon>
        <taxon>Bacteroidota</taxon>
        <taxon>Chitinophagia</taxon>
        <taxon>Chitinophagales</taxon>
        <taxon>Chitinophagaceae</taxon>
        <taxon>Chitinophaga</taxon>
    </lineage>
</organism>
<gene>
    <name evidence="1" type="ORF">HHL17_10400</name>
</gene>
<evidence type="ECO:0000313" key="1">
    <source>
        <dbReference type="EMBL" id="NML37601.1"/>
    </source>
</evidence>
<accession>A0A848GIS7</accession>
<protein>
    <submittedName>
        <fullName evidence="1">Uncharacterized protein</fullName>
    </submittedName>
</protein>
<evidence type="ECO:0000313" key="2">
    <source>
        <dbReference type="Proteomes" id="UP000583266"/>
    </source>
</evidence>
<keyword evidence="2" id="KW-1185">Reference proteome</keyword>
<comment type="caution">
    <text evidence="1">The sequence shown here is derived from an EMBL/GenBank/DDBJ whole genome shotgun (WGS) entry which is preliminary data.</text>
</comment>
<sequence length="298" mass="33733">MKYLALILLICCISCGNSQRENKTPSADTTGIVGVPACSTEEETLKKIAALPEVKEAQKQIDSISNHTHGVSYITHVDTIDHKYYYKIEVGYESSIRRENYFIFYVEKGDCNNIRVWEPVAGNIVPLEDWRKTQAVQAESGRQSSVSKAATETEIPVKLPFDFKGYYKTCVYPGNAQQCGVDYPSYPVNQNNTLQQILKQQINRDPEDYFKLPVVDNGIKAFLVTYKGDVEQYYLITISSNDQFISKMLVGQVEENALLYFSIDQNLLISLYKASNNEEKGTLQKQYKIDAAGRINVL</sequence>
<name>A0A848GIS7_9BACT</name>